<keyword evidence="1" id="KW-0732">Signal</keyword>
<comment type="caution">
    <text evidence="2">The sequence shown here is derived from an EMBL/GenBank/DDBJ whole genome shotgun (WGS) entry which is preliminary data.</text>
</comment>
<accession>A0A2W5MRD5</accession>
<evidence type="ECO:0000256" key="1">
    <source>
        <dbReference type="SAM" id="SignalP"/>
    </source>
</evidence>
<dbReference type="EMBL" id="QFQB01000127">
    <property type="protein sequence ID" value="PZQ43831.1"/>
    <property type="molecule type" value="Genomic_DNA"/>
</dbReference>
<name>A0A2W5MRD5_9BACT</name>
<gene>
    <name evidence="2" type="ORF">DI551_11345</name>
</gene>
<feature type="chain" id="PRO_5016078452" evidence="1">
    <location>
        <begin position="20"/>
        <end position="173"/>
    </location>
</feature>
<feature type="signal peptide" evidence="1">
    <location>
        <begin position="1"/>
        <end position="19"/>
    </location>
</feature>
<dbReference type="AlphaFoldDB" id="A0A2W5MRD5"/>
<sequence>MKKIFLCLALLLTSVPAYAQLEVPVTVEGQRGRTCYTPAEAEAEQGIRIHSELMVIALNCQHMTPRGWTNFYVQYQQITARNANLIGGYENTLINYFALAGRPNPERAFHDLRTSFANKVSTDAAQMRPDIFCATYAPRLPKVDKMSTAELKAWASDINASHPVSHPMCAGGR</sequence>
<protein>
    <submittedName>
        <fullName evidence="2">Uncharacterized protein</fullName>
    </submittedName>
</protein>
<evidence type="ECO:0000313" key="2">
    <source>
        <dbReference type="EMBL" id="PZQ43831.1"/>
    </source>
</evidence>
<proteinExistence type="predicted"/>
<organism evidence="2 3">
    <name type="scientific">Micavibrio aeruginosavorus</name>
    <dbReference type="NCBI Taxonomy" id="349221"/>
    <lineage>
        <taxon>Bacteria</taxon>
        <taxon>Pseudomonadati</taxon>
        <taxon>Bdellovibrionota</taxon>
        <taxon>Bdellovibrionia</taxon>
        <taxon>Bdellovibrionales</taxon>
        <taxon>Pseudobdellovibrionaceae</taxon>
        <taxon>Micavibrio</taxon>
    </lineage>
</organism>
<dbReference type="Proteomes" id="UP000249417">
    <property type="component" value="Unassembled WGS sequence"/>
</dbReference>
<evidence type="ECO:0000313" key="3">
    <source>
        <dbReference type="Proteomes" id="UP000249417"/>
    </source>
</evidence>
<reference evidence="2 3" key="1">
    <citation type="submission" date="2017-08" db="EMBL/GenBank/DDBJ databases">
        <title>Infants hospitalized years apart are colonized by the same room-sourced microbial strains.</title>
        <authorList>
            <person name="Brooks B."/>
            <person name="Olm M.R."/>
            <person name="Firek B.A."/>
            <person name="Baker R."/>
            <person name="Thomas B.C."/>
            <person name="Morowitz M.J."/>
            <person name="Banfield J.F."/>
        </authorList>
    </citation>
    <scope>NUCLEOTIDE SEQUENCE [LARGE SCALE GENOMIC DNA]</scope>
    <source>
        <strain evidence="2">S2_005_002_R2_29</strain>
    </source>
</reference>